<name>A0A8J9ZVP1_BRALA</name>
<comment type="catalytic activity">
    <reaction evidence="1">
        <text>D-fructose(out) = D-fructose(in)</text>
        <dbReference type="Rhea" id="RHEA:60372"/>
        <dbReference type="ChEBI" id="CHEBI:37721"/>
    </reaction>
</comment>
<dbReference type="EMBL" id="OV696689">
    <property type="protein sequence ID" value="CAH1263692.1"/>
    <property type="molecule type" value="Genomic_DNA"/>
</dbReference>
<evidence type="ECO:0000256" key="15">
    <source>
        <dbReference type="SAM" id="Phobius"/>
    </source>
</evidence>
<gene>
    <name evidence="17" type="primary">SLC2A1</name>
    <name evidence="17" type="ORF">BLAG_LOCUS18302</name>
</gene>
<keyword evidence="6 14" id="KW-0813">Transport</keyword>
<proteinExistence type="inferred from homology"/>
<keyword evidence="9 15" id="KW-0812">Transmembrane</keyword>
<evidence type="ECO:0000313" key="17">
    <source>
        <dbReference type="EMBL" id="CAH1263692.1"/>
    </source>
</evidence>
<dbReference type="AlphaFoldDB" id="A0A8J9ZVP1"/>
<feature type="transmembrane region" description="Helical" evidence="15">
    <location>
        <begin position="351"/>
        <end position="371"/>
    </location>
</feature>
<evidence type="ECO:0000256" key="10">
    <source>
        <dbReference type="ARBA" id="ARBA00022989"/>
    </source>
</evidence>
<dbReference type="InterPro" id="IPR045263">
    <property type="entry name" value="GLUT"/>
</dbReference>
<feature type="transmembrane region" description="Helical" evidence="15">
    <location>
        <begin position="132"/>
        <end position="157"/>
    </location>
</feature>
<dbReference type="GO" id="GO:0046323">
    <property type="term" value="P:D-glucose import"/>
    <property type="evidence" value="ECO:0007669"/>
    <property type="project" value="TreeGrafter"/>
</dbReference>
<accession>A0A8J9ZVP1</accession>
<feature type="transmembrane region" description="Helical" evidence="15">
    <location>
        <begin position="20"/>
        <end position="40"/>
    </location>
</feature>
<dbReference type="GO" id="GO:1990539">
    <property type="term" value="P:fructose import across plasma membrane"/>
    <property type="evidence" value="ECO:0007669"/>
    <property type="project" value="UniProtKB-ARBA"/>
</dbReference>
<feature type="transmembrane region" description="Helical" evidence="15">
    <location>
        <begin position="495"/>
        <end position="514"/>
    </location>
</feature>
<dbReference type="GO" id="GO:0055056">
    <property type="term" value="F:D-glucose transmembrane transporter activity"/>
    <property type="evidence" value="ECO:0007669"/>
    <property type="project" value="TreeGrafter"/>
</dbReference>
<organism evidence="17 18">
    <name type="scientific">Branchiostoma lanceolatum</name>
    <name type="common">Common lancelet</name>
    <name type="synonym">Amphioxus lanceolatum</name>
    <dbReference type="NCBI Taxonomy" id="7740"/>
    <lineage>
        <taxon>Eukaryota</taxon>
        <taxon>Metazoa</taxon>
        <taxon>Chordata</taxon>
        <taxon>Cephalochordata</taxon>
        <taxon>Leptocardii</taxon>
        <taxon>Amphioxiformes</taxon>
        <taxon>Branchiostomatidae</taxon>
        <taxon>Branchiostoma</taxon>
    </lineage>
</organism>
<dbReference type="InterPro" id="IPR005828">
    <property type="entry name" value="MFS_sugar_transport-like"/>
</dbReference>
<keyword evidence="7" id="KW-1003">Cell membrane</keyword>
<keyword evidence="18" id="KW-1185">Reference proteome</keyword>
<dbReference type="InterPro" id="IPR005829">
    <property type="entry name" value="Sugar_transporter_CS"/>
</dbReference>
<dbReference type="FunFam" id="1.20.1250.20:FF:001511">
    <property type="entry name" value="Solute carrier family 2, facilitated glucose transporter member 5"/>
    <property type="match status" value="1"/>
</dbReference>
<feature type="transmembrane region" description="Helical" evidence="15">
    <location>
        <begin position="324"/>
        <end position="344"/>
    </location>
</feature>
<keyword evidence="8" id="KW-0762">Sugar transport</keyword>
<comment type="subcellular location">
    <subcellularLocation>
        <location evidence="2">Cell membrane</location>
        <location evidence="2">Sarcolemma</location>
    </subcellularLocation>
    <subcellularLocation>
        <location evidence="3">Cell membrane</location>
        <topology evidence="3">Multi-pass membrane protein</topology>
    </subcellularLocation>
</comment>
<evidence type="ECO:0000256" key="3">
    <source>
        <dbReference type="ARBA" id="ARBA00004651"/>
    </source>
</evidence>
<comment type="similarity">
    <text evidence="4">Belongs to the major facilitator superfamily. Sugar transporter (TC 2.A.1.1) family. Glucose transporter subfamily.</text>
</comment>
<dbReference type="PROSITE" id="PS00217">
    <property type="entry name" value="SUGAR_TRANSPORT_2"/>
    <property type="match status" value="1"/>
</dbReference>
<dbReference type="InterPro" id="IPR036259">
    <property type="entry name" value="MFS_trans_sf"/>
</dbReference>
<feature type="transmembrane region" description="Helical" evidence="15">
    <location>
        <begin position="75"/>
        <end position="95"/>
    </location>
</feature>
<evidence type="ECO:0000256" key="7">
    <source>
        <dbReference type="ARBA" id="ARBA00022475"/>
    </source>
</evidence>
<evidence type="ECO:0000256" key="9">
    <source>
        <dbReference type="ARBA" id="ARBA00022692"/>
    </source>
</evidence>
<sequence>MKGDSTKTEVDFSEATKGKLTFLLGFCVFIADLGSFQFGYTISVLNAPEQELQKFYNESYFHMFGEELGSDQSTLLWSCTVSIYCLGGLFGSLLVGPLTGSFLGRKWTMVCINLLSVTGALLMWGSRMQTSFQMIIVGRTIMGLHNGCAIGVVPMYLSEVSPPNLRGAIGVTHQLFITIGILVSQIFGLQQVLGTEERWPYLLGFYIIPAAFQSLVMMFLPESPRCLLIDKENENASRKALKTLQGSDVDLDVSIQEMRHEHENELSEPRMSLWALLKSRSVRPQLLVCVLVMLGQQFSGVNAIFFYSTSIFLQAGVPEEYSDYATIGVGGINVLMTVVSVMVIDKAGRKALLLWPVAFMAFSFAILTVTLGLTENLYCECGCQEGRWPTGVLDSAGSCILPTVNATDLPTQTMLSTAAPYVDPYQWIAYLSIVFIILFIIAFAIGLGPIPFIITGEMFRQGARPAAYMIIGSVNLVANGIVGLVFPILQARIGAFTFLIFMAVCVLLCIFIAVKVPETKNKTFEDIQKLFGVQDDEERPNANGVQNAAFASTTYL</sequence>
<feature type="domain" description="Major facilitator superfamily (MFS) profile" evidence="16">
    <location>
        <begin position="27"/>
        <end position="520"/>
    </location>
</feature>
<protein>
    <recommendedName>
        <fullName evidence="5">Solute carrier family 2, facilitated glucose transporter member 5</fullName>
    </recommendedName>
    <alternativeName>
        <fullName evidence="13">Fructose transporter</fullName>
    </alternativeName>
    <alternativeName>
        <fullName evidence="12">Glucose transporter type 5, small intestine</fullName>
    </alternativeName>
</protein>
<dbReference type="PROSITE" id="PS50850">
    <property type="entry name" value="MFS"/>
    <property type="match status" value="1"/>
</dbReference>
<feature type="transmembrane region" description="Helical" evidence="15">
    <location>
        <begin position="107"/>
        <end position="126"/>
    </location>
</feature>
<evidence type="ECO:0000256" key="5">
    <source>
        <dbReference type="ARBA" id="ARBA00015973"/>
    </source>
</evidence>
<evidence type="ECO:0000256" key="12">
    <source>
        <dbReference type="ARBA" id="ARBA00029961"/>
    </source>
</evidence>
<feature type="transmembrane region" description="Helical" evidence="15">
    <location>
        <begin position="466"/>
        <end position="489"/>
    </location>
</feature>
<dbReference type="Pfam" id="PF00083">
    <property type="entry name" value="Sugar_tr"/>
    <property type="match status" value="2"/>
</dbReference>
<dbReference type="GO" id="GO:0070837">
    <property type="term" value="P:dehydroascorbic acid transport"/>
    <property type="evidence" value="ECO:0007669"/>
    <property type="project" value="TreeGrafter"/>
</dbReference>
<dbReference type="PANTHER" id="PTHR23503:SF132">
    <property type="entry name" value="SOLUTE CARRIER FAMILY 2, FACILITATED GLUCOSE TRANSPORTER MEMBER 5-LIKE"/>
    <property type="match status" value="1"/>
</dbReference>
<evidence type="ECO:0000313" key="18">
    <source>
        <dbReference type="Proteomes" id="UP000838412"/>
    </source>
</evidence>
<dbReference type="Proteomes" id="UP000838412">
    <property type="component" value="Chromosome 4"/>
</dbReference>
<feature type="transmembrane region" description="Helical" evidence="15">
    <location>
        <begin position="199"/>
        <end position="220"/>
    </location>
</feature>
<evidence type="ECO:0000256" key="6">
    <source>
        <dbReference type="ARBA" id="ARBA00022448"/>
    </source>
</evidence>
<dbReference type="InterPro" id="IPR020846">
    <property type="entry name" value="MFS_dom"/>
</dbReference>
<dbReference type="GO" id="GO:0005353">
    <property type="term" value="F:fructose transmembrane transporter activity"/>
    <property type="evidence" value="ECO:0007669"/>
    <property type="project" value="UniProtKB-ARBA"/>
</dbReference>
<evidence type="ECO:0000256" key="2">
    <source>
        <dbReference type="ARBA" id="ARBA00004135"/>
    </source>
</evidence>
<evidence type="ECO:0000259" key="16">
    <source>
        <dbReference type="PROSITE" id="PS50850"/>
    </source>
</evidence>
<feature type="transmembrane region" description="Helical" evidence="15">
    <location>
        <begin position="427"/>
        <end position="454"/>
    </location>
</feature>
<evidence type="ECO:0000256" key="13">
    <source>
        <dbReference type="ARBA" id="ARBA00031099"/>
    </source>
</evidence>
<feature type="transmembrane region" description="Helical" evidence="15">
    <location>
        <begin position="286"/>
        <end position="312"/>
    </location>
</feature>
<dbReference type="PANTHER" id="PTHR23503">
    <property type="entry name" value="SOLUTE CARRIER FAMILY 2"/>
    <property type="match status" value="1"/>
</dbReference>
<dbReference type="OrthoDB" id="4540492at2759"/>
<keyword evidence="11 15" id="KW-0472">Membrane</keyword>
<keyword evidence="10 15" id="KW-1133">Transmembrane helix</keyword>
<evidence type="ECO:0000256" key="14">
    <source>
        <dbReference type="RuleBase" id="RU003346"/>
    </source>
</evidence>
<dbReference type="InterPro" id="IPR003663">
    <property type="entry name" value="Sugar/inositol_transpt"/>
</dbReference>
<reference evidence="17" key="1">
    <citation type="submission" date="2022-01" db="EMBL/GenBank/DDBJ databases">
        <authorList>
            <person name="Braso-Vives M."/>
        </authorList>
    </citation>
    <scope>NUCLEOTIDE SEQUENCE</scope>
</reference>
<evidence type="ECO:0000256" key="1">
    <source>
        <dbReference type="ARBA" id="ARBA00000590"/>
    </source>
</evidence>
<evidence type="ECO:0000256" key="4">
    <source>
        <dbReference type="ARBA" id="ARBA00007004"/>
    </source>
</evidence>
<evidence type="ECO:0000256" key="8">
    <source>
        <dbReference type="ARBA" id="ARBA00022597"/>
    </source>
</evidence>
<dbReference type="PRINTS" id="PR00171">
    <property type="entry name" value="SUGRTRNSPORT"/>
</dbReference>
<feature type="transmembrane region" description="Helical" evidence="15">
    <location>
        <begin position="169"/>
        <end position="187"/>
    </location>
</feature>
<dbReference type="NCBIfam" id="TIGR00879">
    <property type="entry name" value="SP"/>
    <property type="match status" value="1"/>
</dbReference>
<dbReference type="Gene3D" id="1.20.1250.20">
    <property type="entry name" value="MFS general substrate transporter like domains"/>
    <property type="match status" value="2"/>
</dbReference>
<evidence type="ECO:0000256" key="11">
    <source>
        <dbReference type="ARBA" id="ARBA00023136"/>
    </source>
</evidence>
<dbReference type="GO" id="GO:0042383">
    <property type="term" value="C:sarcolemma"/>
    <property type="evidence" value="ECO:0007669"/>
    <property type="project" value="UniProtKB-SubCell"/>
</dbReference>
<dbReference type="SUPFAM" id="SSF103473">
    <property type="entry name" value="MFS general substrate transporter"/>
    <property type="match status" value="1"/>
</dbReference>